<dbReference type="Proteomes" id="UP000239837">
    <property type="component" value="Chromosome"/>
</dbReference>
<gene>
    <name evidence="2" type="ORF">WHOF_00049C</name>
    <name evidence="1" type="ORF">WHOF_01972</name>
</gene>
<dbReference type="EMBL" id="LT591897">
    <property type="protein sequence ID" value="SBQ18113.1"/>
    <property type="molecule type" value="Genomic_DNA"/>
</dbReference>
<evidence type="ECO:0000313" key="1">
    <source>
        <dbReference type="EMBL" id="SBN22768.1"/>
    </source>
</evidence>
<dbReference type="RefSeq" id="WP_003692498.1">
    <property type="nucleotide sequence ID" value="NZ_AP023067.1"/>
</dbReference>
<protein>
    <submittedName>
        <fullName evidence="1">Uncharacterized protein</fullName>
    </submittedName>
</protein>
<sequence>MFSDIYLNPKNYFGIEKRLPFKAFWDNGGQCYLDLKVVDGKIIALCGQLINYTNTSIVNAAEEVYRSIIDYLISNEILIVRTKFSFKNIFSTNEKKYKEIEKEINKFLYKNMDWYLFFNNDITLDPYTGNDLIWHVQIDPNDGGAQFLETYQSWEKLQQKYPNITFSYDKNDLILTK</sequence>
<dbReference type="AlphaFoldDB" id="A0AB74EIA9"/>
<accession>A0AB74EIA9</accession>
<evidence type="ECO:0000313" key="2">
    <source>
        <dbReference type="EMBL" id="SBQ18113.1"/>
    </source>
</evidence>
<organism evidence="1">
    <name type="scientific">Neisseria gonorrhoeae</name>
    <dbReference type="NCBI Taxonomy" id="485"/>
    <lineage>
        <taxon>Bacteria</taxon>
        <taxon>Pseudomonadati</taxon>
        <taxon>Pseudomonadota</taxon>
        <taxon>Betaproteobacteria</taxon>
        <taxon>Neisseriales</taxon>
        <taxon>Neisseriaceae</taxon>
        <taxon>Neisseria</taxon>
    </lineage>
</organism>
<reference evidence="1" key="1">
    <citation type="submission" date="2016-05" db="EMBL/GenBank/DDBJ databases">
        <authorList>
            <consortium name="Pathogen Informatics"/>
        </authorList>
    </citation>
    <scope>NUCLEOTIDE SEQUENCE</scope>
    <source>
        <strain evidence="1">WHO F</strain>
    </source>
</reference>
<name>A0AB74EIA9_NEIGO</name>
<dbReference type="EMBL" id="FLKW01000040">
    <property type="protein sequence ID" value="SBN22768.1"/>
    <property type="molecule type" value="Genomic_DNA"/>
</dbReference>
<proteinExistence type="predicted"/>